<proteinExistence type="predicted"/>
<gene>
    <name evidence="2" type="ORF">GKZ89_12565</name>
</gene>
<name>A0A7X2S6Q3_9BACI</name>
<feature type="transmembrane region" description="Helical" evidence="1">
    <location>
        <begin position="5"/>
        <end position="22"/>
    </location>
</feature>
<comment type="caution">
    <text evidence="2">The sequence shown here is derived from an EMBL/GenBank/DDBJ whole genome shotgun (WGS) entry which is preliminary data.</text>
</comment>
<dbReference type="AlphaFoldDB" id="A0A7X2S6Q3"/>
<keyword evidence="3" id="KW-1185">Reference proteome</keyword>
<sequence>MKKIDIGFFTTLGVIFICNLIFREYTDTITKFYAALLAVFYAYRAWEVRGQKWRPVVYGLTAFTLAAIFTFGLVF</sequence>
<organism evidence="2 3">
    <name type="scientific">Metabacillus mangrovi</name>
    <dbReference type="NCBI Taxonomy" id="1491830"/>
    <lineage>
        <taxon>Bacteria</taxon>
        <taxon>Bacillati</taxon>
        <taxon>Bacillota</taxon>
        <taxon>Bacilli</taxon>
        <taxon>Bacillales</taxon>
        <taxon>Bacillaceae</taxon>
        <taxon>Metabacillus</taxon>
    </lineage>
</organism>
<accession>A0A7X2S6Q3</accession>
<dbReference type="RefSeq" id="WP_155112754.1">
    <property type="nucleotide sequence ID" value="NZ_WMIB01000012.1"/>
</dbReference>
<keyword evidence="1" id="KW-0472">Membrane</keyword>
<dbReference type="EMBL" id="WMIB01000012">
    <property type="protein sequence ID" value="MTH54236.1"/>
    <property type="molecule type" value="Genomic_DNA"/>
</dbReference>
<reference evidence="2 3" key="1">
    <citation type="journal article" date="2017" name="Int. J. Syst. Evol. Microbiol.">
        <title>Bacillus mangrovi sp. nov., isolated from a sediment sample from a mangrove forest.</title>
        <authorList>
            <person name="Gupta V."/>
            <person name="Singh P.K."/>
            <person name="Korpole S."/>
            <person name="Tanuku N.R.S."/>
            <person name="Pinnaka A.K."/>
        </authorList>
    </citation>
    <scope>NUCLEOTIDE SEQUENCE [LARGE SCALE GENOMIC DNA]</scope>
    <source>
        <strain evidence="2 3">KCTC 33872</strain>
    </source>
</reference>
<feature type="transmembrane region" description="Helical" evidence="1">
    <location>
        <begin position="56"/>
        <end position="74"/>
    </location>
</feature>
<protein>
    <submittedName>
        <fullName evidence="2">Uncharacterized protein</fullName>
    </submittedName>
</protein>
<dbReference type="Proteomes" id="UP000434639">
    <property type="component" value="Unassembled WGS sequence"/>
</dbReference>
<evidence type="ECO:0000313" key="3">
    <source>
        <dbReference type="Proteomes" id="UP000434639"/>
    </source>
</evidence>
<evidence type="ECO:0000256" key="1">
    <source>
        <dbReference type="SAM" id="Phobius"/>
    </source>
</evidence>
<feature type="transmembrane region" description="Helical" evidence="1">
    <location>
        <begin position="28"/>
        <end position="44"/>
    </location>
</feature>
<keyword evidence="1" id="KW-0812">Transmembrane</keyword>
<keyword evidence="1" id="KW-1133">Transmembrane helix</keyword>
<evidence type="ECO:0000313" key="2">
    <source>
        <dbReference type="EMBL" id="MTH54236.1"/>
    </source>
</evidence>